<evidence type="ECO:0000256" key="6">
    <source>
        <dbReference type="ARBA" id="ARBA00022777"/>
    </source>
</evidence>
<dbReference type="Pfam" id="PF08448">
    <property type="entry name" value="PAS_4"/>
    <property type="match status" value="1"/>
</dbReference>
<dbReference type="InterPro" id="IPR000014">
    <property type="entry name" value="PAS"/>
</dbReference>
<dbReference type="GO" id="GO:0046872">
    <property type="term" value="F:metal ion binding"/>
    <property type="evidence" value="ECO:0007669"/>
    <property type="project" value="UniProtKB-KW"/>
</dbReference>
<evidence type="ECO:0000256" key="9">
    <source>
        <dbReference type="ARBA" id="ARBA00022842"/>
    </source>
</evidence>
<dbReference type="SMART" id="SM00091">
    <property type="entry name" value="PAS"/>
    <property type="match status" value="2"/>
</dbReference>
<dbReference type="SMART" id="SM00065">
    <property type="entry name" value="GAF"/>
    <property type="match status" value="2"/>
</dbReference>
<protein>
    <recommendedName>
        <fullName evidence="1">protein-serine/threonine phosphatase</fullName>
        <ecNumber evidence="1">3.1.3.16</ecNumber>
    </recommendedName>
    <alternativeName>
        <fullName evidence="15">Protein-serine/threonine phosphatase</fullName>
    </alternativeName>
    <alternativeName>
        <fullName evidence="14">Serine/threonine-protein kinase</fullName>
    </alternativeName>
</protein>
<dbReference type="InterPro" id="IPR035965">
    <property type="entry name" value="PAS-like_dom_sf"/>
</dbReference>
<dbReference type="Gene3D" id="3.30.450.40">
    <property type="match status" value="2"/>
</dbReference>
<evidence type="ECO:0000256" key="16">
    <source>
        <dbReference type="SAM" id="MobiDB-lite"/>
    </source>
</evidence>
<dbReference type="GO" id="GO:0016301">
    <property type="term" value="F:kinase activity"/>
    <property type="evidence" value="ECO:0007669"/>
    <property type="project" value="UniProtKB-KW"/>
</dbReference>
<evidence type="ECO:0000313" key="18">
    <source>
        <dbReference type="EMBL" id="GGO90404.1"/>
    </source>
</evidence>
<keyword evidence="9" id="KW-0460">Magnesium</keyword>
<dbReference type="Proteomes" id="UP000641932">
    <property type="component" value="Unassembled WGS sequence"/>
</dbReference>
<feature type="compositionally biased region" description="Pro residues" evidence="16">
    <location>
        <begin position="440"/>
        <end position="449"/>
    </location>
</feature>
<dbReference type="EMBL" id="BMMS01000014">
    <property type="protein sequence ID" value="GGO90404.1"/>
    <property type="molecule type" value="Genomic_DNA"/>
</dbReference>
<dbReference type="SUPFAM" id="SSF81606">
    <property type="entry name" value="PP2C-like"/>
    <property type="match status" value="1"/>
</dbReference>
<dbReference type="GO" id="GO:0004722">
    <property type="term" value="F:protein serine/threonine phosphatase activity"/>
    <property type="evidence" value="ECO:0007669"/>
    <property type="project" value="UniProtKB-EC"/>
</dbReference>
<organism evidence="18 19">
    <name type="scientific">Wenjunlia tyrosinilytica</name>
    <dbReference type="NCBI Taxonomy" id="1544741"/>
    <lineage>
        <taxon>Bacteria</taxon>
        <taxon>Bacillati</taxon>
        <taxon>Actinomycetota</taxon>
        <taxon>Actinomycetes</taxon>
        <taxon>Kitasatosporales</taxon>
        <taxon>Streptomycetaceae</taxon>
        <taxon>Wenjunlia</taxon>
    </lineage>
</organism>
<comment type="catalytic activity">
    <reaction evidence="12">
        <text>O-phospho-L-seryl-[protein] + H2O = L-seryl-[protein] + phosphate</text>
        <dbReference type="Rhea" id="RHEA:20629"/>
        <dbReference type="Rhea" id="RHEA-COMP:9863"/>
        <dbReference type="Rhea" id="RHEA-COMP:11604"/>
        <dbReference type="ChEBI" id="CHEBI:15377"/>
        <dbReference type="ChEBI" id="CHEBI:29999"/>
        <dbReference type="ChEBI" id="CHEBI:43474"/>
        <dbReference type="ChEBI" id="CHEBI:83421"/>
        <dbReference type="EC" id="3.1.3.16"/>
    </reaction>
</comment>
<evidence type="ECO:0000256" key="15">
    <source>
        <dbReference type="ARBA" id="ARBA00081350"/>
    </source>
</evidence>
<sequence length="861" mass="90540">MPGTAGVDGPLPDASDPVPTDAAAETEELLSSAVVRAVQETGAHAGSIFLRSRDRRSIVLAAACGTPPSLLGGWRLIPVSSPIPVATAYRSGRTVHLADGDETMRRFPQLSVALPYAFGSASVPVKAGRESFGALAVVWAAPPGSAGLSKARLRHLRATANRLGASLAAIQLRGGLAEWDAETVVIEVPAPSPPAVRVGLFDWELDTGALTADDELCAIFGLDPSGFDGRADTLASRVHPSDLAAFRAAARAAVVDGRILAQRIRVLEADGTHRPVELWGRVPEGPTQEARSHLVGAALDPGAGTRAVAAIERLRDGVFSLDPEGRLTYVNRGLEQLLGVRREEVLGQSLWEVLPWLSSPVHEDRHRAAMVSQQPTSFVARRPPDQWIAFSLHPDAGGVTGRAVPVESPPSPAARPGAPAEGTASAAEGRSPPTASSPAASPPSPVPAGPTAPARLAAIYHVLQLGSALTEAVSAREVCAVVADQLLPAFGGRQLAIHVVREGRMHLLAQTGHHGHFLDWFEDVPLNARLPGTQALTSGTPLFIESREDLANSYPGLRMGEARSWAYLPLIASSRPVGTCVLGFDEVHRFSVEERSVLSALGGLIAQALERARVYDEEFAIARGLQDALLPHRLPELANIHIAGRYLPGTSGMDIGGDWYDVIRTADAVALVVGDVEGHSVTAAGAMGQLRSAVRAFATAGHRPGDVVAGANRILDDLGAELLASCCYIRLETGSGQTCAVRAGHPPPLLRRPGGTTEVLDLEGGTLLGVDRSTDYPETRLELPPGSVLALYTDGLVEERDTDIGLGIDHLRATLAHTGTHSLEKLADGLLRAARRSAKREDDIALLLTEYAPGHHAAGAH</sequence>
<keyword evidence="7" id="KW-0378">Hydrolase</keyword>
<keyword evidence="4" id="KW-0479">Metal-binding</keyword>
<evidence type="ECO:0000256" key="12">
    <source>
        <dbReference type="ARBA" id="ARBA00047761"/>
    </source>
</evidence>
<feature type="compositionally biased region" description="Low complexity" evidence="16">
    <location>
        <begin position="414"/>
        <end position="424"/>
    </location>
</feature>
<keyword evidence="8" id="KW-0067">ATP-binding</keyword>
<keyword evidence="19" id="KW-1185">Reference proteome</keyword>
<proteinExistence type="predicted"/>
<dbReference type="InterPro" id="IPR052016">
    <property type="entry name" value="Bact_Sigma-Reg"/>
</dbReference>
<evidence type="ECO:0000256" key="3">
    <source>
        <dbReference type="ARBA" id="ARBA00022679"/>
    </source>
</evidence>
<evidence type="ECO:0000256" key="13">
    <source>
        <dbReference type="ARBA" id="ARBA00056274"/>
    </source>
</evidence>
<dbReference type="InterPro" id="IPR003018">
    <property type="entry name" value="GAF"/>
</dbReference>
<dbReference type="Pfam" id="PF07228">
    <property type="entry name" value="SpoIIE"/>
    <property type="match status" value="1"/>
</dbReference>
<evidence type="ECO:0000256" key="10">
    <source>
        <dbReference type="ARBA" id="ARBA00022912"/>
    </source>
</evidence>
<reference evidence="18" key="2">
    <citation type="submission" date="2020-09" db="EMBL/GenBank/DDBJ databases">
        <authorList>
            <person name="Sun Q."/>
            <person name="Zhou Y."/>
        </authorList>
    </citation>
    <scope>NUCLEOTIDE SEQUENCE</scope>
    <source>
        <strain evidence="18">CGMCC 4.7201</strain>
    </source>
</reference>
<dbReference type="InterPro" id="IPR029016">
    <property type="entry name" value="GAF-like_dom_sf"/>
</dbReference>
<evidence type="ECO:0000256" key="2">
    <source>
        <dbReference type="ARBA" id="ARBA00022553"/>
    </source>
</evidence>
<feature type="domain" description="PAS" evidence="17">
    <location>
        <begin position="303"/>
        <end position="364"/>
    </location>
</feature>
<evidence type="ECO:0000256" key="1">
    <source>
        <dbReference type="ARBA" id="ARBA00013081"/>
    </source>
</evidence>
<dbReference type="Pfam" id="PF08447">
    <property type="entry name" value="PAS_3"/>
    <property type="match status" value="1"/>
</dbReference>
<dbReference type="SMART" id="SM00331">
    <property type="entry name" value="PP2C_SIG"/>
    <property type="match status" value="1"/>
</dbReference>
<evidence type="ECO:0000256" key="5">
    <source>
        <dbReference type="ARBA" id="ARBA00022741"/>
    </source>
</evidence>
<dbReference type="FunFam" id="3.60.40.10:FF:000005">
    <property type="entry name" value="Serine/threonine protein phosphatase"/>
    <property type="match status" value="1"/>
</dbReference>
<dbReference type="InterPro" id="IPR001932">
    <property type="entry name" value="PPM-type_phosphatase-like_dom"/>
</dbReference>
<feature type="region of interest" description="Disordered" evidence="16">
    <location>
        <begin position="399"/>
        <end position="449"/>
    </location>
</feature>
<dbReference type="PROSITE" id="PS50112">
    <property type="entry name" value="PAS"/>
    <property type="match status" value="1"/>
</dbReference>
<dbReference type="CDD" id="cd00130">
    <property type="entry name" value="PAS"/>
    <property type="match status" value="1"/>
</dbReference>
<keyword evidence="2" id="KW-0597">Phosphoprotein</keyword>
<keyword evidence="6" id="KW-0418">Kinase</keyword>
<dbReference type="AlphaFoldDB" id="A0A918DZ58"/>
<dbReference type="SUPFAM" id="SSF55785">
    <property type="entry name" value="PYP-like sensor domain (PAS domain)"/>
    <property type="match status" value="2"/>
</dbReference>
<dbReference type="EC" id="3.1.3.16" evidence="1"/>
<keyword evidence="5" id="KW-0547">Nucleotide-binding</keyword>
<keyword evidence="3" id="KW-0808">Transferase</keyword>
<comment type="caution">
    <text evidence="18">The sequence shown here is derived from an EMBL/GenBank/DDBJ whole genome shotgun (WGS) entry which is preliminary data.</text>
</comment>
<keyword evidence="10" id="KW-0904">Protein phosphatase</keyword>
<evidence type="ECO:0000256" key="7">
    <source>
        <dbReference type="ARBA" id="ARBA00022801"/>
    </source>
</evidence>
<evidence type="ECO:0000313" key="19">
    <source>
        <dbReference type="Proteomes" id="UP000641932"/>
    </source>
</evidence>
<dbReference type="Gene3D" id="3.60.40.10">
    <property type="entry name" value="PPM-type phosphatase domain"/>
    <property type="match status" value="1"/>
</dbReference>
<dbReference type="InterPro" id="IPR013656">
    <property type="entry name" value="PAS_4"/>
</dbReference>
<dbReference type="GO" id="GO:0005524">
    <property type="term" value="F:ATP binding"/>
    <property type="evidence" value="ECO:0007669"/>
    <property type="project" value="UniProtKB-KW"/>
</dbReference>
<keyword evidence="11" id="KW-0464">Manganese</keyword>
<evidence type="ECO:0000256" key="4">
    <source>
        <dbReference type="ARBA" id="ARBA00022723"/>
    </source>
</evidence>
<dbReference type="PANTHER" id="PTHR43156:SF2">
    <property type="entry name" value="STAGE II SPORULATION PROTEIN E"/>
    <property type="match status" value="1"/>
</dbReference>
<accession>A0A918DZ58</accession>
<evidence type="ECO:0000256" key="14">
    <source>
        <dbReference type="ARBA" id="ARBA00075117"/>
    </source>
</evidence>
<dbReference type="InterPro" id="IPR036457">
    <property type="entry name" value="PPM-type-like_dom_sf"/>
</dbReference>
<dbReference type="NCBIfam" id="TIGR00229">
    <property type="entry name" value="sensory_box"/>
    <property type="match status" value="1"/>
</dbReference>
<dbReference type="Pfam" id="PF13185">
    <property type="entry name" value="GAF_2"/>
    <property type="match status" value="2"/>
</dbReference>
<feature type="region of interest" description="Disordered" evidence="16">
    <location>
        <begin position="1"/>
        <end position="22"/>
    </location>
</feature>
<evidence type="ECO:0000256" key="11">
    <source>
        <dbReference type="ARBA" id="ARBA00023211"/>
    </source>
</evidence>
<reference evidence="18" key="1">
    <citation type="journal article" date="2014" name="Int. J. Syst. Evol. Microbiol.">
        <title>Complete genome sequence of Corynebacterium casei LMG S-19264T (=DSM 44701T), isolated from a smear-ripened cheese.</title>
        <authorList>
            <consortium name="US DOE Joint Genome Institute (JGI-PGF)"/>
            <person name="Walter F."/>
            <person name="Albersmeier A."/>
            <person name="Kalinowski J."/>
            <person name="Ruckert C."/>
        </authorList>
    </citation>
    <scope>NUCLEOTIDE SEQUENCE</scope>
    <source>
        <strain evidence="18">CGMCC 4.7201</strain>
    </source>
</reference>
<comment type="function">
    <text evidence="13">Primarily acts as an independent SigF regulator that is sensitive to the osmosensory signal, mediating the cross talk of PknD with the SigF regulon. Possesses both phosphatase and kinase activities. The kinase domain functions as a classic anti-sigma factor-like kinase to phosphorylate the anti-anti-sigma factor domain at the canonical regulatory site, and the phosphatase domain antagonizes this activity.</text>
</comment>
<evidence type="ECO:0000259" key="17">
    <source>
        <dbReference type="PROSITE" id="PS50112"/>
    </source>
</evidence>
<dbReference type="InterPro" id="IPR013655">
    <property type="entry name" value="PAS_fold_3"/>
</dbReference>
<dbReference type="PANTHER" id="PTHR43156">
    <property type="entry name" value="STAGE II SPORULATION PROTEIN E-RELATED"/>
    <property type="match status" value="1"/>
</dbReference>
<evidence type="ECO:0000256" key="8">
    <source>
        <dbReference type="ARBA" id="ARBA00022840"/>
    </source>
</evidence>
<dbReference type="Gene3D" id="3.30.450.20">
    <property type="entry name" value="PAS domain"/>
    <property type="match status" value="2"/>
</dbReference>
<name>A0A918DZ58_9ACTN</name>
<dbReference type="SUPFAM" id="SSF55781">
    <property type="entry name" value="GAF domain-like"/>
    <property type="match status" value="2"/>
</dbReference>
<gene>
    <name evidence="18" type="ORF">GCM10012280_35880</name>
</gene>